<dbReference type="InterPro" id="IPR058792">
    <property type="entry name" value="Beta-barrel_RND_2"/>
</dbReference>
<gene>
    <name evidence="7" type="ORF">GRB80_00950</name>
</gene>
<dbReference type="RefSeq" id="WP_161422229.1">
    <property type="nucleotide sequence ID" value="NZ_JARWMY010000002.1"/>
</dbReference>
<dbReference type="NCBIfam" id="TIGR01730">
    <property type="entry name" value="RND_mfp"/>
    <property type="match status" value="1"/>
</dbReference>
<evidence type="ECO:0000313" key="8">
    <source>
        <dbReference type="Proteomes" id="UP000448235"/>
    </source>
</evidence>
<dbReference type="InterPro" id="IPR006143">
    <property type="entry name" value="RND_pump_MFP"/>
</dbReference>
<feature type="signal peptide" evidence="3">
    <location>
        <begin position="1"/>
        <end position="26"/>
    </location>
</feature>
<dbReference type="PANTHER" id="PTHR30469">
    <property type="entry name" value="MULTIDRUG RESISTANCE PROTEIN MDTA"/>
    <property type="match status" value="1"/>
</dbReference>
<evidence type="ECO:0000256" key="2">
    <source>
        <dbReference type="SAM" id="Coils"/>
    </source>
</evidence>
<proteinExistence type="inferred from homology"/>
<dbReference type="Pfam" id="PF25917">
    <property type="entry name" value="BSH_RND"/>
    <property type="match status" value="1"/>
</dbReference>
<feature type="coiled-coil region" evidence="2">
    <location>
        <begin position="100"/>
        <end position="155"/>
    </location>
</feature>
<dbReference type="Gene3D" id="1.10.287.470">
    <property type="entry name" value="Helix hairpin bin"/>
    <property type="match status" value="1"/>
</dbReference>
<dbReference type="EMBL" id="WUTS01000001">
    <property type="protein sequence ID" value="NAW11406.1"/>
    <property type="molecule type" value="Genomic_DNA"/>
</dbReference>
<keyword evidence="3" id="KW-0732">Signal</keyword>
<dbReference type="PANTHER" id="PTHR30469:SF16">
    <property type="entry name" value="HAE1 FAMILY EFFLUX PUMP MFP COMPONENT"/>
    <property type="match status" value="1"/>
</dbReference>
<reference evidence="7 8" key="1">
    <citation type="submission" date="2019-12" db="EMBL/GenBank/DDBJ databases">
        <title>Draft genome sequencing of Halomonas icarensis D1-1.</title>
        <authorList>
            <person name="Pandiyan K."/>
            <person name="Kushwaha P."/>
            <person name="Gowdham M."/>
            <person name="Chakdar H."/>
            <person name="Singh A."/>
            <person name="Kumar M."/>
            <person name="Saxena A.K."/>
        </authorList>
    </citation>
    <scope>NUCLEOTIDE SEQUENCE [LARGE SCALE GENOMIC DNA]</scope>
    <source>
        <strain evidence="7 8">D1-1</strain>
    </source>
</reference>
<dbReference type="Proteomes" id="UP000448235">
    <property type="component" value="Unassembled WGS sequence"/>
</dbReference>
<dbReference type="Gene3D" id="2.40.50.100">
    <property type="match status" value="1"/>
</dbReference>
<feature type="domain" description="CusB-like beta-barrel" evidence="5">
    <location>
        <begin position="191"/>
        <end position="263"/>
    </location>
</feature>
<name>A0A7X4VW33_9GAMM</name>
<protein>
    <submittedName>
        <fullName evidence="7">Efflux RND transporter periplasmic adaptor subunit</fullName>
    </submittedName>
</protein>
<feature type="domain" description="YknX-like C-terminal permuted SH3-like" evidence="6">
    <location>
        <begin position="268"/>
        <end position="336"/>
    </location>
</feature>
<evidence type="ECO:0000259" key="6">
    <source>
        <dbReference type="Pfam" id="PF25989"/>
    </source>
</evidence>
<dbReference type="AlphaFoldDB" id="A0A7X4VW33"/>
<dbReference type="Pfam" id="PF25989">
    <property type="entry name" value="YknX_C"/>
    <property type="match status" value="1"/>
</dbReference>
<evidence type="ECO:0000256" key="3">
    <source>
        <dbReference type="SAM" id="SignalP"/>
    </source>
</evidence>
<dbReference type="SUPFAM" id="SSF111369">
    <property type="entry name" value="HlyD-like secretion proteins"/>
    <property type="match status" value="1"/>
</dbReference>
<dbReference type="FunFam" id="2.40.30.170:FF:000010">
    <property type="entry name" value="Efflux RND transporter periplasmic adaptor subunit"/>
    <property type="match status" value="1"/>
</dbReference>
<organism evidence="7 8">
    <name type="scientific">Halomonas icarae</name>
    <dbReference type="NCBI Taxonomy" id="2691040"/>
    <lineage>
        <taxon>Bacteria</taxon>
        <taxon>Pseudomonadati</taxon>
        <taxon>Pseudomonadota</taxon>
        <taxon>Gammaproteobacteria</taxon>
        <taxon>Oceanospirillales</taxon>
        <taxon>Halomonadaceae</taxon>
        <taxon>Halomonas</taxon>
    </lineage>
</organism>
<comment type="similarity">
    <text evidence="1">Belongs to the membrane fusion protein (MFP) (TC 8.A.1) family.</text>
</comment>
<accession>A0A7X4VW33</accession>
<feature type="domain" description="Multidrug resistance protein MdtA-like barrel-sandwich hybrid" evidence="4">
    <location>
        <begin position="57"/>
        <end position="178"/>
    </location>
</feature>
<dbReference type="InterPro" id="IPR058637">
    <property type="entry name" value="YknX-like_C"/>
</dbReference>
<dbReference type="Pfam" id="PF25954">
    <property type="entry name" value="Beta-barrel_RND_2"/>
    <property type="match status" value="1"/>
</dbReference>
<evidence type="ECO:0000256" key="1">
    <source>
        <dbReference type="ARBA" id="ARBA00009477"/>
    </source>
</evidence>
<keyword evidence="2" id="KW-0175">Coiled coil</keyword>
<dbReference type="Gene3D" id="2.40.420.20">
    <property type="match status" value="1"/>
</dbReference>
<dbReference type="GO" id="GO:0015562">
    <property type="term" value="F:efflux transmembrane transporter activity"/>
    <property type="evidence" value="ECO:0007669"/>
    <property type="project" value="TreeGrafter"/>
</dbReference>
<dbReference type="Gene3D" id="2.40.30.170">
    <property type="match status" value="1"/>
</dbReference>
<evidence type="ECO:0000313" key="7">
    <source>
        <dbReference type="EMBL" id="NAW11406.1"/>
    </source>
</evidence>
<evidence type="ECO:0000259" key="4">
    <source>
        <dbReference type="Pfam" id="PF25917"/>
    </source>
</evidence>
<evidence type="ECO:0000259" key="5">
    <source>
        <dbReference type="Pfam" id="PF25954"/>
    </source>
</evidence>
<dbReference type="GO" id="GO:1990281">
    <property type="term" value="C:efflux pump complex"/>
    <property type="evidence" value="ECO:0007669"/>
    <property type="project" value="TreeGrafter"/>
</dbReference>
<sequence>MPLRSLLRLLTLLSGLLLAVASPLQAQQPTAVIAAEAHLDAWSDPLASLGTLRADESVTLSATVTDTVAQLNFRDGEEVEAGQLLVRLADDEAQADLRAAQALREERRNAVNRLTQLQQRNLAPRGDLEDARSRLRQVEAEIQALEARLSDYRLRAPFSGRVGFRNVSVGTLVSPGTELVTLDKLDVMKLDFTLPELTLGEISPGLALSATSAAYPDTVFGAEIASIGTRVDPVSRSVTVRALIDNPEGKLRPGMLMNVVVQRKARQALVIPESALIPEGRRQFVMTLAPDDEHRVTRREVTIGARRKGEVEIVAGLKAGQLVVAHGTERVRDGQPTRLLGILDDTTSVSELLRRDRDAAGASG</sequence>
<keyword evidence="8" id="KW-1185">Reference proteome</keyword>
<comment type="caution">
    <text evidence="7">The sequence shown here is derived from an EMBL/GenBank/DDBJ whole genome shotgun (WGS) entry which is preliminary data.</text>
</comment>
<feature type="chain" id="PRO_5031113049" evidence="3">
    <location>
        <begin position="27"/>
        <end position="364"/>
    </location>
</feature>
<dbReference type="InterPro" id="IPR058625">
    <property type="entry name" value="MdtA-like_BSH"/>
</dbReference>